<reference evidence="11" key="1">
    <citation type="submission" date="2020-06" db="EMBL/GenBank/DDBJ databases">
        <title>Draft genome of Bugula neritina, a colonial animal packing powerful symbionts and potential medicines.</title>
        <authorList>
            <person name="Rayko M."/>
        </authorList>
    </citation>
    <scope>NUCLEOTIDE SEQUENCE [LARGE SCALE GENOMIC DNA]</scope>
    <source>
        <strain evidence="11">Kwan_BN1</strain>
    </source>
</reference>
<evidence type="ECO:0000259" key="10">
    <source>
        <dbReference type="Pfam" id="PF01094"/>
    </source>
</evidence>
<feature type="compositionally biased region" description="Basic and acidic residues" evidence="7">
    <location>
        <begin position="1123"/>
        <end position="1134"/>
    </location>
</feature>
<evidence type="ECO:0000256" key="8">
    <source>
        <dbReference type="SAM" id="Phobius"/>
    </source>
</evidence>
<evidence type="ECO:0000256" key="1">
    <source>
        <dbReference type="ARBA" id="ARBA00004141"/>
    </source>
</evidence>
<keyword evidence="2 8" id="KW-0812">Transmembrane</keyword>
<keyword evidence="3 8" id="KW-1133">Transmembrane helix</keyword>
<dbReference type="AlphaFoldDB" id="A0A7J7J3Z6"/>
<dbReference type="GO" id="GO:0004930">
    <property type="term" value="F:G protein-coupled receptor activity"/>
    <property type="evidence" value="ECO:0007669"/>
    <property type="project" value="InterPro"/>
</dbReference>
<feature type="transmembrane region" description="Helical" evidence="8">
    <location>
        <begin position="926"/>
        <end position="951"/>
    </location>
</feature>
<evidence type="ECO:0000256" key="5">
    <source>
        <dbReference type="ARBA" id="ARBA00023170"/>
    </source>
</evidence>
<dbReference type="InterPro" id="IPR001828">
    <property type="entry name" value="ANF_lig-bd_rcpt"/>
</dbReference>
<dbReference type="PANTHER" id="PTHR24060">
    <property type="entry name" value="METABOTROPIC GLUTAMATE RECEPTOR"/>
    <property type="match status" value="1"/>
</dbReference>
<dbReference type="InterPro" id="IPR000337">
    <property type="entry name" value="GPCR_3"/>
</dbReference>
<evidence type="ECO:0000313" key="12">
    <source>
        <dbReference type="Proteomes" id="UP000593567"/>
    </source>
</evidence>
<keyword evidence="5" id="KW-0675">Receptor</keyword>
<feature type="chain" id="PRO_5029472814" evidence="9">
    <location>
        <begin position="24"/>
        <end position="1134"/>
    </location>
</feature>
<comment type="caution">
    <text evidence="11">The sequence shown here is derived from an EMBL/GenBank/DDBJ whole genome shotgun (WGS) entry which is preliminary data.</text>
</comment>
<feature type="compositionally biased region" description="Low complexity" evidence="7">
    <location>
        <begin position="1046"/>
        <end position="1057"/>
    </location>
</feature>
<evidence type="ECO:0000256" key="7">
    <source>
        <dbReference type="SAM" id="MobiDB-lite"/>
    </source>
</evidence>
<name>A0A7J7J3Z6_BUGNE</name>
<feature type="domain" description="Receptor ligand binding region" evidence="10">
    <location>
        <begin position="458"/>
        <end position="711"/>
    </location>
</feature>
<dbReference type="InterPro" id="IPR028082">
    <property type="entry name" value="Peripla_BP_I"/>
</dbReference>
<dbReference type="OrthoDB" id="6143034at2759"/>
<feature type="region of interest" description="Disordered" evidence="7">
    <location>
        <begin position="1026"/>
        <end position="1061"/>
    </location>
</feature>
<evidence type="ECO:0000256" key="6">
    <source>
        <dbReference type="ARBA" id="ARBA00023180"/>
    </source>
</evidence>
<dbReference type="PRINTS" id="PR00248">
    <property type="entry name" value="GPCRMGR"/>
</dbReference>
<dbReference type="Pfam" id="PF01094">
    <property type="entry name" value="ANF_receptor"/>
    <property type="match status" value="1"/>
</dbReference>
<keyword evidence="9" id="KW-0732">Signal</keyword>
<evidence type="ECO:0000256" key="4">
    <source>
        <dbReference type="ARBA" id="ARBA00023136"/>
    </source>
</evidence>
<feature type="signal peptide" evidence="9">
    <location>
        <begin position="1"/>
        <end position="23"/>
    </location>
</feature>
<keyword evidence="6" id="KW-0325">Glycoprotein</keyword>
<keyword evidence="12" id="KW-1185">Reference proteome</keyword>
<dbReference type="SUPFAM" id="SSF53822">
    <property type="entry name" value="Periplasmic binding protein-like I"/>
    <property type="match status" value="2"/>
</dbReference>
<dbReference type="Gene3D" id="3.40.50.2300">
    <property type="match status" value="3"/>
</dbReference>
<evidence type="ECO:0000256" key="9">
    <source>
        <dbReference type="SAM" id="SignalP"/>
    </source>
</evidence>
<dbReference type="GO" id="GO:0016020">
    <property type="term" value="C:membrane"/>
    <property type="evidence" value="ECO:0007669"/>
    <property type="project" value="UniProtKB-SubCell"/>
</dbReference>
<accession>A0A7J7J3Z6</accession>
<dbReference type="EMBL" id="VXIV02003143">
    <property type="protein sequence ID" value="KAF6020825.1"/>
    <property type="molecule type" value="Genomic_DNA"/>
</dbReference>
<evidence type="ECO:0000256" key="2">
    <source>
        <dbReference type="ARBA" id="ARBA00022692"/>
    </source>
</evidence>
<dbReference type="Proteomes" id="UP000593567">
    <property type="component" value="Unassembled WGS sequence"/>
</dbReference>
<gene>
    <name evidence="11" type="ORF">EB796_020862</name>
</gene>
<evidence type="ECO:0000313" key="11">
    <source>
        <dbReference type="EMBL" id="KAF6020825.1"/>
    </source>
</evidence>
<sequence>MESYRALLLVITTWLLHCTRVQPTEFLCSSQTSERFQVILLLNLHYGPECTQQNPRWQTPLLPPEVFTWQSTLQQRIGFKVVDTCSDPDIAAKVISENIPYTWTVADPSFGRANNSVCTANGNSPINIGFVSEVLPTGYDNGQGLINGADIPLVLTVDSSINSTNIHSNTVAAYSLQTTITYATRLMVKMNWDYVTVIYSDDVIGHKSLELFQNISHHHQICIDKSISITYNTELDISDIVTVGVVLLGSEGVVLHRLQQLTPSSNVWITFHDTHDVDIKDGVKVYSMVGESMSQRITNSLVSFSNALSLTENIPNCLSDDSGECVSTPGFRKSFSRKLLEQFDLRLWHTIDDKGVVTSTPRLHQLTSSVFYHDAEIIEVAEALSNGTIVTYSRFNPLSSLCLGDCRGKCGHFNIDEHTTYIHGEWVIIVFVPIHETADLNDQWSCTNFTTTRLFRTEAAVFAFETLVQKLNETRFGLLILDSCGYKLKPAGNLYDVIRGTRKICNHRNECFNPKSVVQVIADYSSAITQQLQTVTREMPVIQMAYGASSITLNDRKNYPYFLRTNPADNLQGHFMVALLKSFKTSKINAVNIIYTDGLYGRTGAEVVKENLAKEQICVHLERKVNVTAADNDFDQLVTDIIYSSGDVKITILFVDPEHINDLMDTVMKPAFKTAWLKMKVSFLLSDTWNDDPALLESYGDIMRGSFSFNFNSDFKTTSFTTHLKNISLPTIDDRNYWLSTLVQEVGKCKIRGNFHSTYNRECNSKDVKLTNLERESYSSHLMKAITATIYGLRAITLDEHKQFLFHPSTIKDRYRELLDVRIPQVLENKGPKNHNPFTEAGNGKVGYSIYNIKLEGTNKKPTYVLVQRTGSSVNDKLGTAQNLIAFYDGSNIPTASITSTIPKCVISTSNSTSLDNFGSHLSTPLIVISTLLGVLLTAIIIVIIVIVICYRKKWEQLKHSKEGERISMQVVDGKDEGYDEISYMHYMSEAQRANILRFVAANPGTAPPTYMLSSEYSKKSETEYKVPRNNQPISESLGLPNTAFSGSGESGTSTTTRSYASGSTLSASKFNNELVYEEGLSVRGGLCAVPIPAPRAATLCDTLSSSGTTYAVLTSPPSIPRDAGKGEEKEDMV</sequence>
<comment type="subcellular location">
    <subcellularLocation>
        <location evidence="1">Membrane</location>
        <topology evidence="1">Multi-pass membrane protein</topology>
    </subcellularLocation>
</comment>
<feature type="region of interest" description="Disordered" evidence="7">
    <location>
        <begin position="1112"/>
        <end position="1134"/>
    </location>
</feature>
<protein>
    <submittedName>
        <fullName evidence="11">GRM1</fullName>
    </submittedName>
</protein>
<keyword evidence="4 8" id="KW-0472">Membrane</keyword>
<proteinExistence type="predicted"/>
<organism evidence="11 12">
    <name type="scientific">Bugula neritina</name>
    <name type="common">Brown bryozoan</name>
    <name type="synonym">Sertularia neritina</name>
    <dbReference type="NCBI Taxonomy" id="10212"/>
    <lineage>
        <taxon>Eukaryota</taxon>
        <taxon>Metazoa</taxon>
        <taxon>Spiralia</taxon>
        <taxon>Lophotrochozoa</taxon>
        <taxon>Bryozoa</taxon>
        <taxon>Gymnolaemata</taxon>
        <taxon>Cheilostomatida</taxon>
        <taxon>Flustrina</taxon>
        <taxon>Buguloidea</taxon>
        <taxon>Bugulidae</taxon>
        <taxon>Bugula</taxon>
    </lineage>
</organism>
<dbReference type="InterPro" id="IPR050726">
    <property type="entry name" value="mGluR"/>
</dbReference>
<evidence type="ECO:0000256" key="3">
    <source>
        <dbReference type="ARBA" id="ARBA00022989"/>
    </source>
</evidence>